<dbReference type="Gene3D" id="1.20.1250.20">
    <property type="entry name" value="MFS general substrate transporter like domains"/>
    <property type="match status" value="1"/>
</dbReference>
<keyword evidence="4 7" id="KW-0812">Transmembrane</keyword>
<evidence type="ECO:0000256" key="5">
    <source>
        <dbReference type="ARBA" id="ARBA00022989"/>
    </source>
</evidence>
<feature type="transmembrane region" description="Helical" evidence="7">
    <location>
        <begin position="176"/>
        <end position="195"/>
    </location>
</feature>
<evidence type="ECO:0000256" key="3">
    <source>
        <dbReference type="ARBA" id="ARBA00022475"/>
    </source>
</evidence>
<evidence type="ECO:0000313" key="10">
    <source>
        <dbReference type="Proteomes" id="UP001168528"/>
    </source>
</evidence>
<gene>
    <name evidence="9" type="ORF">Q0590_31945</name>
</gene>
<comment type="caution">
    <text evidence="9">The sequence shown here is derived from an EMBL/GenBank/DDBJ whole genome shotgun (WGS) entry which is preliminary data.</text>
</comment>
<dbReference type="InterPro" id="IPR010290">
    <property type="entry name" value="TM_effector"/>
</dbReference>
<dbReference type="PANTHER" id="PTHR23513:SF11">
    <property type="entry name" value="STAPHYLOFERRIN A TRANSPORTER"/>
    <property type="match status" value="1"/>
</dbReference>
<dbReference type="EMBL" id="JAUKPO010000038">
    <property type="protein sequence ID" value="MDO1450930.1"/>
    <property type="molecule type" value="Genomic_DNA"/>
</dbReference>
<evidence type="ECO:0000256" key="2">
    <source>
        <dbReference type="ARBA" id="ARBA00022448"/>
    </source>
</evidence>
<dbReference type="PROSITE" id="PS50850">
    <property type="entry name" value="MFS"/>
    <property type="match status" value="2"/>
</dbReference>
<dbReference type="Proteomes" id="UP001168528">
    <property type="component" value="Unassembled WGS sequence"/>
</dbReference>
<feature type="domain" description="Major facilitator superfamily (MFS) profile" evidence="8">
    <location>
        <begin position="221"/>
        <end position="416"/>
    </location>
</feature>
<feature type="transmembrane region" description="Helical" evidence="7">
    <location>
        <begin position="348"/>
        <end position="370"/>
    </location>
</feature>
<keyword evidence="10" id="KW-1185">Reference proteome</keyword>
<dbReference type="PANTHER" id="PTHR23513">
    <property type="entry name" value="INTEGRAL MEMBRANE EFFLUX PROTEIN-RELATED"/>
    <property type="match status" value="1"/>
</dbReference>
<reference evidence="9" key="1">
    <citation type="submission" date="2023-07" db="EMBL/GenBank/DDBJ databases">
        <title>The genome sequence of Rhodocytophaga aerolata KACC 12507.</title>
        <authorList>
            <person name="Zhang X."/>
        </authorList>
    </citation>
    <scope>NUCLEOTIDE SEQUENCE</scope>
    <source>
        <strain evidence="9">KACC 12507</strain>
    </source>
</reference>
<keyword evidence="2" id="KW-0813">Transport</keyword>
<evidence type="ECO:0000259" key="8">
    <source>
        <dbReference type="PROSITE" id="PS50850"/>
    </source>
</evidence>
<dbReference type="Pfam" id="PF05977">
    <property type="entry name" value="MFS_3"/>
    <property type="match status" value="1"/>
</dbReference>
<feature type="domain" description="Major facilitator superfamily (MFS) profile" evidence="8">
    <location>
        <begin position="1"/>
        <end position="197"/>
    </location>
</feature>
<feature type="transmembrane region" description="Helical" evidence="7">
    <location>
        <begin position="228"/>
        <end position="249"/>
    </location>
</feature>
<comment type="subcellular location">
    <subcellularLocation>
        <location evidence="1">Cell membrane</location>
        <topology evidence="1">Multi-pass membrane protein</topology>
    </subcellularLocation>
</comment>
<evidence type="ECO:0000256" key="4">
    <source>
        <dbReference type="ARBA" id="ARBA00022692"/>
    </source>
</evidence>
<feature type="transmembrane region" description="Helical" evidence="7">
    <location>
        <begin position="20"/>
        <end position="41"/>
    </location>
</feature>
<evidence type="ECO:0000256" key="7">
    <source>
        <dbReference type="SAM" id="Phobius"/>
    </source>
</evidence>
<feature type="transmembrane region" description="Helical" evidence="7">
    <location>
        <begin position="261"/>
        <end position="281"/>
    </location>
</feature>
<feature type="transmembrane region" description="Helical" evidence="7">
    <location>
        <begin position="290"/>
        <end position="311"/>
    </location>
</feature>
<feature type="transmembrane region" description="Helical" evidence="7">
    <location>
        <begin position="376"/>
        <end position="399"/>
    </location>
</feature>
<accession>A0ABT8RFS0</accession>
<dbReference type="SUPFAM" id="SSF103473">
    <property type="entry name" value="MFS general substrate transporter"/>
    <property type="match status" value="1"/>
</dbReference>
<evidence type="ECO:0000313" key="9">
    <source>
        <dbReference type="EMBL" id="MDO1450930.1"/>
    </source>
</evidence>
<dbReference type="InterPro" id="IPR036259">
    <property type="entry name" value="MFS_trans_sf"/>
</dbReference>
<dbReference type="RefSeq" id="WP_302041729.1">
    <property type="nucleotide sequence ID" value="NZ_JAUKPO010000038.1"/>
</dbReference>
<evidence type="ECO:0000256" key="1">
    <source>
        <dbReference type="ARBA" id="ARBA00004651"/>
    </source>
</evidence>
<name>A0ABT8RFS0_9BACT</name>
<keyword evidence="5 7" id="KW-1133">Transmembrane helix</keyword>
<dbReference type="InterPro" id="IPR020846">
    <property type="entry name" value="MFS_dom"/>
</dbReference>
<sequence length="416" mass="45643">MRLQQIYKSLKYPNYRLYFIGQSISLIGTWMQRMAVSWLVYRLTGSAFMLGMVTFAGQIPTFLLSPYGGVISDRYNRYKILLTTQIAAMVQAAALAAMVISGYYNMAAIIFLSVVLGIINAFDTPSRQSLLVELVEDKKDLPNAIALNSSVINLARLIGPTIAGAVLASMGEGVCFLLNAVSFIAVIVCLLLMKLPQEVYIKPVKNLWSDFRDGYDYLQRTYVLKNMILLLACISFLMMPYATLLPVVAKDFFNGDATTFGLLNGVTGLGALIGAFHLALLKPGKSLDKIVLGATMVFGISLLLFSITSYLPLALCIMTVTGFGMMTCIAGGNTFIQTHVEDKMRGRVMSFYTMAFFGMQPFGSFLLGMIADYIGAGYTLALQGTAGLLIGVIFMFRLYKNRLPASAKEEVHVIHD</sequence>
<keyword evidence="3" id="KW-1003">Cell membrane</keyword>
<evidence type="ECO:0000256" key="6">
    <source>
        <dbReference type="ARBA" id="ARBA00023136"/>
    </source>
</evidence>
<feature type="transmembrane region" description="Helical" evidence="7">
    <location>
        <begin position="317"/>
        <end position="336"/>
    </location>
</feature>
<feature type="transmembrane region" description="Helical" evidence="7">
    <location>
        <begin position="47"/>
        <end position="68"/>
    </location>
</feature>
<organism evidence="9 10">
    <name type="scientific">Rhodocytophaga aerolata</name>
    <dbReference type="NCBI Taxonomy" id="455078"/>
    <lineage>
        <taxon>Bacteria</taxon>
        <taxon>Pseudomonadati</taxon>
        <taxon>Bacteroidota</taxon>
        <taxon>Cytophagia</taxon>
        <taxon>Cytophagales</taxon>
        <taxon>Rhodocytophagaceae</taxon>
        <taxon>Rhodocytophaga</taxon>
    </lineage>
</organism>
<keyword evidence="6 7" id="KW-0472">Membrane</keyword>
<dbReference type="CDD" id="cd06173">
    <property type="entry name" value="MFS_MefA_like"/>
    <property type="match status" value="1"/>
</dbReference>
<proteinExistence type="predicted"/>
<protein>
    <submittedName>
        <fullName evidence="9">MFS transporter</fullName>
    </submittedName>
</protein>